<keyword evidence="5 12" id="KW-0808">Transferase</keyword>
<evidence type="ECO:0000256" key="3">
    <source>
        <dbReference type="ARBA" id="ARBA00008919"/>
    </source>
</evidence>
<dbReference type="SUPFAM" id="SSF53756">
    <property type="entry name" value="UDP-Glycosyltransferase/glycogen phosphorylase"/>
    <property type="match status" value="1"/>
</dbReference>
<dbReference type="PANTHER" id="PTHR48438">
    <property type="entry name" value="ALPHA-(1,3)-FUCOSYLTRANSFERASE C-RELATED"/>
    <property type="match status" value="1"/>
</dbReference>
<dbReference type="GO" id="GO:0008417">
    <property type="term" value="F:fucosyltransferase activity"/>
    <property type="evidence" value="ECO:0007669"/>
    <property type="project" value="UniProtKB-ARBA"/>
</dbReference>
<dbReference type="InterPro" id="IPR001503">
    <property type="entry name" value="Glyco_trans_10"/>
</dbReference>
<keyword evidence="7" id="KW-0735">Signal-anchor</keyword>
<accession>A0ABD0LXV3</accession>
<keyword evidence="10" id="KW-0472">Membrane</keyword>
<evidence type="ECO:0000259" key="14">
    <source>
        <dbReference type="Pfam" id="PF00852"/>
    </source>
</evidence>
<evidence type="ECO:0000256" key="10">
    <source>
        <dbReference type="ARBA" id="ARBA00023136"/>
    </source>
</evidence>
<name>A0ABD0LXV3_9CAEN</name>
<evidence type="ECO:0000256" key="2">
    <source>
        <dbReference type="ARBA" id="ARBA00004922"/>
    </source>
</evidence>
<dbReference type="PANTHER" id="PTHR48438:SF1">
    <property type="entry name" value="ALPHA-(1,3)-FUCOSYLTRANSFERASE C-RELATED"/>
    <property type="match status" value="1"/>
</dbReference>
<dbReference type="Proteomes" id="UP001519460">
    <property type="component" value="Unassembled WGS sequence"/>
</dbReference>
<dbReference type="EC" id="2.4.1.-" evidence="12"/>
<evidence type="ECO:0000256" key="13">
    <source>
        <dbReference type="SAM" id="SignalP"/>
    </source>
</evidence>
<evidence type="ECO:0000259" key="15">
    <source>
        <dbReference type="Pfam" id="PF17039"/>
    </source>
</evidence>
<comment type="caution">
    <text evidence="16">The sequence shown here is derived from an EMBL/GenBank/DDBJ whole genome shotgun (WGS) entry which is preliminary data.</text>
</comment>
<evidence type="ECO:0000256" key="7">
    <source>
        <dbReference type="ARBA" id="ARBA00022968"/>
    </source>
</evidence>
<dbReference type="InterPro" id="IPR055270">
    <property type="entry name" value="Glyco_tran_10_C"/>
</dbReference>
<keyword evidence="8" id="KW-1133">Transmembrane helix</keyword>
<reference evidence="16 17" key="1">
    <citation type="journal article" date="2023" name="Sci. Data">
        <title>Genome assembly of the Korean intertidal mud-creeper Batillaria attramentaria.</title>
        <authorList>
            <person name="Patra A.K."/>
            <person name="Ho P.T."/>
            <person name="Jun S."/>
            <person name="Lee S.J."/>
            <person name="Kim Y."/>
            <person name="Won Y.J."/>
        </authorList>
    </citation>
    <scope>NUCLEOTIDE SEQUENCE [LARGE SCALE GENOMIC DNA]</scope>
    <source>
        <strain evidence="16">Wonlab-2016</strain>
    </source>
</reference>
<feature type="signal peptide" evidence="13">
    <location>
        <begin position="1"/>
        <end position="32"/>
    </location>
</feature>
<feature type="chain" id="PRO_5044894106" description="Fucosyltransferase" evidence="13">
    <location>
        <begin position="33"/>
        <end position="463"/>
    </location>
</feature>
<evidence type="ECO:0000256" key="1">
    <source>
        <dbReference type="ARBA" id="ARBA00004323"/>
    </source>
</evidence>
<evidence type="ECO:0000256" key="5">
    <source>
        <dbReference type="ARBA" id="ARBA00022679"/>
    </source>
</evidence>
<comment type="pathway">
    <text evidence="2">Protein modification; protein glycosylation.</text>
</comment>
<sequence length="463" mass="53119">MGSIKAAAFQSLLLFLLLGVVGILLTFHGNSASPQAVRGETERSQTEVSQYNEDASALAWDRNVLSVLDSNFGRNTAVMKSGIDSSRDMRERHISAQSNPDSPVLELGTSADREHATLLNFKSPYILPDSEVPYVANSDVAKHDRKSKEREQKTVVWFNADRFRAVLTFEMCPDHECKMLSPDKGLASADAVLFHGVDGREMPPPRSHPDQAFVMYDMESPMKVSHWYWADEWNGVFNWTWTYRRDSDIWEPLFYLAHNTGKIPTKSSLKELARKKTKAAAWFVSDCDVPSRREEYVRELQKYIHVDVFGECGNLTCSRKHRGECFDMLSRDYYFYLSFENAFCAEYVTEKFFFMFNEDVHVIPVVLGAADYDSVFPANTFINTASFSSPRDLARFLNALMADPDLYVWYLWRKAHFKNAGRGIQAAACNLCRRLHNVNGYRKSYPDIKAWRFEGQCRAPNYF</sequence>
<organism evidence="16 17">
    <name type="scientific">Batillaria attramentaria</name>
    <dbReference type="NCBI Taxonomy" id="370345"/>
    <lineage>
        <taxon>Eukaryota</taxon>
        <taxon>Metazoa</taxon>
        <taxon>Spiralia</taxon>
        <taxon>Lophotrochozoa</taxon>
        <taxon>Mollusca</taxon>
        <taxon>Gastropoda</taxon>
        <taxon>Caenogastropoda</taxon>
        <taxon>Sorbeoconcha</taxon>
        <taxon>Cerithioidea</taxon>
        <taxon>Batillariidae</taxon>
        <taxon>Batillaria</taxon>
    </lineage>
</organism>
<dbReference type="InterPro" id="IPR038577">
    <property type="entry name" value="GT10-like_C_sf"/>
</dbReference>
<dbReference type="Pfam" id="PF17039">
    <property type="entry name" value="Glyco_tran_10_N"/>
    <property type="match status" value="1"/>
</dbReference>
<dbReference type="Gene3D" id="3.40.50.11660">
    <property type="entry name" value="Glycosyl transferase family 10, C-terminal domain"/>
    <property type="match status" value="1"/>
</dbReference>
<dbReference type="EMBL" id="JACVVK020000016">
    <property type="protein sequence ID" value="KAK7504232.1"/>
    <property type="molecule type" value="Genomic_DNA"/>
</dbReference>
<dbReference type="Pfam" id="PF00852">
    <property type="entry name" value="Glyco_transf_10"/>
    <property type="match status" value="1"/>
</dbReference>
<gene>
    <name evidence="16" type="ORF">BaRGS_00004536</name>
</gene>
<evidence type="ECO:0000256" key="8">
    <source>
        <dbReference type="ARBA" id="ARBA00022989"/>
    </source>
</evidence>
<keyword evidence="4 12" id="KW-0328">Glycosyltransferase</keyword>
<dbReference type="FunFam" id="3.40.50.11660:FF:000004">
    <property type="entry name" value="Glycoprotein 3-alpha-L-fucosyltransferase A"/>
    <property type="match status" value="1"/>
</dbReference>
<keyword evidence="6 12" id="KW-0812">Transmembrane</keyword>
<keyword evidence="11" id="KW-0325">Glycoprotein</keyword>
<evidence type="ECO:0000256" key="6">
    <source>
        <dbReference type="ARBA" id="ARBA00022692"/>
    </source>
</evidence>
<evidence type="ECO:0000256" key="11">
    <source>
        <dbReference type="ARBA" id="ARBA00023180"/>
    </source>
</evidence>
<dbReference type="GO" id="GO:0000139">
    <property type="term" value="C:Golgi membrane"/>
    <property type="evidence" value="ECO:0007669"/>
    <property type="project" value="UniProtKB-SubCell"/>
</dbReference>
<dbReference type="GO" id="GO:0032580">
    <property type="term" value="C:Golgi cisterna membrane"/>
    <property type="evidence" value="ECO:0007669"/>
    <property type="project" value="UniProtKB-SubCell"/>
</dbReference>
<feature type="domain" description="Fucosyltransferase C-terminal" evidence="14">
    <location>
        <begin position="274"/>
        <end position="451"/>
    </location>
</feature>
<evidence type="ECO:0000313" key="17">
    <source>
        <dbReference type="Proteomes" id="UP001519460"/>
    </source>
</evidence>
<dbReference type="AlphaFoldDB" id="A0ABD0LXV3"/>
<proteinExistence type="inferred from homology"/>
<protein>
    <recommendedName>
        <fullName evidence="12">Fucosyltransferase</fullName>
        <ecNumber evidence="12">2.4.1.-</ecNumber>
    </recommendedName>
</protein>
<keyword evidence="9 12" id="KW-0333">Golgi apparatus</keyword>
<evidence type="ECO:0000256" key="4">
    <source>
        <dbReference type="ARBA" id="ARBA00022676"/>
    </source>
</evidence>
<keyword evidence="13" id="KW-0732">Signal</keyword>
<feature type="domain" description="Fucosyltransferase N-terminal" evidence="15">
    <location>
        <begin position="153"/>
        <end position="252"/>
    </location>
</feature>
<evidence type="ECO:0000313" key="16">
    <source>
        <dbReference type="EMBL" id="KAK7504232.1"/>
    </source>
</evidence>
<comment type="subcellular location">
    <subcellularLocation>
        <location evidence="1">Golgi apparatus membrane</location>
        <topology evidence="1">Single-pass type II membrane protein</topology>
    </subcellularLocation>
    <subcellularLocation>
        <location evidence="12">Golgi apparatus</location>
        <location evidence="12">Golgi stack membrane</location>
        <topology evidence="12">Single-pass type II membrane protein</topology>
    </subcellularLocation>
</comment>
<keyword evidence="17" id="KW-1185">Reference proteome</keyword>
<evidence type="ECO:0000256" key="12">
    <source>
        <dbReference type="RuleBase" id="RU003832"/>
    </source>
</evidence>
<comment type="similarity">
    <text evidence="3 12">Belongs to the glycosyltransferase 10 family.</text>
</comment>
<dbReference type="InterPro" id="IPR031481">
    <property type="entry name" value="Glyco_tran_10_N"/>
</dbReference>
<evidence type="ECO:0000256" key="9">
    <source>
        <dbReference type="ARBA" id="ARBA00023034"/>
    </source>
</evidence>